<gene>
    <name evidence="1" type="ORF">AVEN_89867_1</name>
</gene>
<sequence length="124" mass="14059">MHRRLNTSSGEIKHQRNECIRSYYNELLFQTHCSIYRSVLESSGPKRYIDKPLNELSLELTLTLINAFLTPPCKGSRFVRAVLGETNPSVLEHFLPMVSDSPSPLVPSNPLQHVAFFSAQPPHI</sequence>
<keyword evidence="2" id="KW-1185">Reference proteome</keyword>
<organism evidence="1 2">
    <name type="scientific">Araneus ventricosus</name>
    <name type="common">Orbweaver spider</name>
    <name type="synonym">Epeira ventricosa</name>
    <dbReference type="NCBI Taxonomy" id="182803"/>
    <lineage>
        <taxon>Eukaryota</taxon>
        <taxon>Metazoa</taxon>
        <taxon>Ecdysozoa</taxon>
        <taxon>Arthropoda</taxon>
        <taxon>Chelicerata</taxon>
        <taxon>Arachnida</taxon>
        <taxon>Araneae</taxon>
        <taxon>Araneomorphae</taxon>
        <taxon>Entelegynae</taxon>
        <taxon>Araneoidea</taxon>
        <taxon>Araneidae</taxon>
        <taxon>Araneus</taxon>
    </lineage>
</organism>
<evidence type="ECO:0000313" key="2">
    <source>
        <dbReference type="Proteomes" id="UP000499080"/>
    </source>
</evidence>
<protein>
    <submittedName>
        <fullName evidence="1">Uncharacterized protein</fullName>
    </submittedName>
</protein>
<accession>A0A4Y2HBS9</accession>
<name>A0A4Y2HBS9_ARAVE</name>
<evidence type="ECO:0000313" key="1">
    <source>
        <dbReference type="EMBL" id="GBM62755.1"/>
    </source>
</evidence>
<dbReference type="Proteomes" id="UP000499080">
    <property type="component" value="Unassembled WGS sequence"/>
</dbReference>
<comment type="caution">
    <text evidence="1">The sequence shown here is derived from an EMBL/GenBank/DDBJ whole genome shotgun (WGS) entry which is preliminary data.</text>
</comment>
<dbReference type="EMBL" id="BGPR01001833">
    <property type="protein sequence ID" value="GBM62755.1"/>
    <property type="molecule type" value="Genomic_DNA"/>
</dbReference>
<proteinExistence type="predicted"/>
<dbReference type="AlphaFoldDB" id="A0A4Y2HBS9"/>
<reference evidence="1 2" key="1">
    <citation type="journal article" date="2019" name="Sci. Rep.">
        <title>Orb-weaving spider Araneus ventricosus genome elucidates the spidroin gene catalogue.</title>
        <authorList>
            <person name="Kono N."/>
            <person name="Nakamura H."/>
            <person name="Ohtoshi R."/>
            <person name="Moran D.A.P."/>
            <person name="Shinohara A."/>
            <person name="Yoshida Y."/>
            <person name="Fujiwara M."/>
            <person name="Mori M."/>
            <person name="Tomita M."/>
            <person name="Arakawa K."/>
        </authorList>
    </citation>
    <scope>NUCLEOTIDE SEQUENCE [LARGE SCALE GENOMIC DNA]</scope>
</reference>